<organism evidence="2 3">
    <name type="scientific">Thermomonas haemolytica</name>
    <dbReference type="NCBI Taxonomy" id="141949"/>
    <lineage>
        <taxon>Bacteria</taxon>
        <taxon>Pseudomonadati</taxon>
        <taxon>Pseudomonadota</taxon>
        <taxon>Gammaproteobacteria</taxon>
        <taxon>Lysobacterales</taxon>
        <taxon>Lysobacteraceae</taxon>
        <taxon>Thermomonas</taxon>
    </lineage>
</organism>
<protein>
    <recommendedName>
        <fullName evidence="1">DUF7931 domain-containing protein</fullName>
    </recommendedName>
</protein>
<dbReference type="Proteomes" id="UP000295414">
    <property type="component" value="Unassembled WGS sequence"/>
</dbReference>
<dbReference type="Pfam" id="PF25559">
    <property type="entry name" value="DUF7931"/>
    <property type="match status" value="1"/>
</dbReference>
<name>A0A4R3N6U5_9GAMM</name>
<sequence>MSDHRPDDAPARTALLRIDDHPAAIAVATRIVAEARRALWIRSLDLEAWLFDHPDLLEALRGLATSGRDVQVRVLLHDAAAPQAAHAKLLELAQRLPSVFQFREVDDPVYREDRSAMIANDAGGYYARAQGDAVAGSACLDGRARARQLQQRFEEIWERSRPVAEYRALGL</sequence>
<accession>A0A4R3N6U5</accession>
<gene>
    <name evidence="2" type="ORF">EDC34_104203</name>
</gene>
<feature type="domain" description="DUF7931" evidence="1">
    <location>
        <begin position="22"/>
        <end position="169"/>
    </location>
</feature>
<reference evidence="2 3" key="1">
    <citation type="submission" date="2019-03" db="EMBL/GenBank/DDBJ databases">
        <title>Genomic Encyclopedia of Type Strains, Phase IV (KMG-IV): sequencing the most valuable type-strain genomes for metagenomic binning, comparative biology and taxonomic classification.</title>
        <authorList>
            <person name="Goeker M."/>
        </authorList>
    </citation>
    <scope>NUCLEOTIDE SEQUENCE [LARGE SCALE GENOMIC DNA]</scope>
    <source>
        <strain evidence="2 3">DSM 13605</strain>
    </source>
</reference>
<dbReference type="RefSeq" id="WP_114960930.1">
    <property type="nucleotide sequence ID" value="NZ_MSZW01000019.1"/>
</dbReference>
<evidence type="ECO:0000313" key="3">
    <source>
        <dbReference type="Proteomes" id="UP000295414"/>
    </source>
</evidence>
<dbReference type="OrthoDB" id="9796171at2"/>
<dbReference type="AlphaFoldDB" id="A0A4R3N6U5"/>
<keyword evidence="3" id="KW-1185">Reference proteome</keyword>
<dbReference type="InterPro" id="IPR057691">
    <property type="entry name" value="DUF7931"/>
</dbReference>
<evidence type="ECO:0000259" key="1">
    <source>
        <dbReference type="Pfam" id="PF25559"/>
    </source>
</evidence>
<dbReference type="SUPFAM" id="SSF56024">
    <property type="entry name" value="Phospholipase D/nuclease"/>
    <property type="match status" value="1"/>
</dbReference>
<proteinExistence type="predicted"/>
<comment type="caution">
    <text evidence="2">The sequence shown here is derived from an EMBL/GenBank/DDBJ whole genome shotgun (WGS) entry which is preliminary data.</text>
</comment>
<dbReference type="EMBL" id="SMAP01000004">
    <property type="protein sequence ID" value="TCT24514.1"/>
    <property type="molecule type" value="Genomic_DNA"/>
</dbReference>
<evidence type="ECO:0000313" key="2">
    <source>
        <dbReference type="EMBL" id="TCT24514.1"/>
    </source>
</evidence>